<keyword evidence="3" id="KW-0479">Metal-binding</keyword>
<evidence type="ECO:0000256" key="2">
    <source>
        <dbReference type="ARBA" id="ARBA00022617"/>
    </source>
</evidence>
<dbReference type="InterPro" id="IPR050705">
    <property type="entry name" value="Cytochrome_P450_3A"/>
</dbReference>
<keyword evidence="2" id="KW-0349">Heme</keyword>
<dbReference type="AlphaFoldDB" id="A0A5B7D676"/>
<reference evidence="7 8" key="1">
    <citation type="submission" date="2019-05" db="EMBL/GenBank/DDBJ databases">
        <title>Another draft genome of Portunus trituberculatus and its Hox gene families provides insights of decapod evolution.</title>
        <authorList>
            <person name="Jeong J.-H."/>
            <person name="Song I."/>
            <person name="Kim S."/>
            <person name="Choi T."/>
            <person name="Kim D."/>
            <person name="Ryu S."/>
            <person name="Kim W."/>
        </authorList>
    </citation>
    <scope>NUCLEOTIDE SEQUENCE [LARGE SCALE GENOMIC DNA]</scope>
    <source>
        <tissue evidence="7">Muscle</tissue>
    </source>
</reference>
<dbReference type="Proteomes" id="UP000324222">
    <property type="component" value="Unassembled WGS sequence"/>
</dbReference>
<dbReference type="GO" id="GO:0016705">
    <property type="term" value="F:oxidoreductase activity, acting on paired donors, with incorporation or reduction of molecular oxygen"/>
    <property type="evidence" value="ECO:0007669"/>
    <property type="project" value="InterPro"/>
</dbReference>
<accession>A0A5B7D676</accession>
<dbReference type="GO" id="GO:0020037">
    <property type="term" value="F:heme binding"/>
    <property type="evidence" value="ECO:0007669"/>
    <property type="project" value="InterPro"/>
</dbReference>
<dbReference type="PANTHER" id="PTHR24302">
    <property type="entry name" value="CYTOCHROME P450 FAMILY 3"/>
    <property type="match status" value="1"/>
</dbReference>
<dbReference type="SUPFAM" id="SSF48264">
    <property type="entry name" value="Cytochrome P450"/>
    <property type="match status" value="1"/>
</dbReference>
<evidence type="ECO:0000256" key="3">
    <source>
        <dbReference type="ARBA" id="ARBA00022723"/>
    </source>
</evidence>
<dbReference type="EMBL" id="VSRR010000534">
    <property type="protein sequence ID" value="MPC16763.1"/>
    <property type="molecule type" value="Genomic_DNA"/>
</dbReference>
<evidence type="ECO:0000256" key="4">
    <source>
        <dbReference type="ARBA" id="ARBA00023002"/>
    </source>
</evidence>
<dbReference type="GO" id="GO:0008395">
    <property type="term" value="F:steroid hydroxylase activity"/>
    <property type="evidence" value="ECO:0007669"/>
    <property type="project" value="TreeGrafter"/>
</dbReference>
<dbReference type="GO" id="GO:0005506">
    <property type="term" value="F:iron ion binding"/>
    <property type="evidence" value="ECO:0007669"/>
    <property type="project" value="InterPro"/>
</dbReference>
<dbReference type="Pfam" id="PF00067">
    <property type="entry name" value="p450"/>
    <property type="match status" value="1"/>
</dbReference>
<evidence type="ECO:0000313" key="8">
    <source>
        <dbReference type="Proteomes" id="UP000324222"/>
    </source>
</evidence>
<keyword evidence="6" id="KW-0503">Monooxygenase</keyword>
<name>A0A5B7D676_PORTR</name>
<evidence type="ECO:0000256" key="5">
    <source>
        <dbReference type="ARBA" id="ARBA00023004"/>
    </source>
</evidence>
<sequence length="105" mass="12070">MFLVAGYDTTTSLLSFSSFLLAKHKDQQQRLRDELRQLVKENGCITYQGIIEAKLLEACLQETLRLYPPGIQLERACTKACSYVWAPKLLEWLGYTDSLFVDLYS</sequence>
<dbReference type="Gene3D" id="1.10.630.10">
    <property type="entry name" value="Cytochrome P450"/>
    <property type="match status" value="1"/>
</dbReference>
<evidence type="ECO:0000313" key="7">
    <source>
        <dbReference type="EMBL" id="MPC16763.1"/>
    </source>
</evidence>
<proteinExistence type="inferred from homology"/>
<dbReference type="InterPro" id="IPR036396">
    <property type="entry name" value="Cyt_P450_sf"/>
</dbReference>
<gene>
    <name evidence="7" type="primary">CYP9E2_2</name>
    <name evidence="7" type="ORF">E2C01_009599</name>
</gene>
<protein>
    <submittedName>
        <fullName evidence="7">Cytochrome P450 9e2</fullName>
    </submittedName>
</protein>
<comment type="similarity">
    <text evidence="1">Belongs to the cytochrome P450 family.</text>
</comment>
<keyword evidence="5" id="KW-0408">Iron</keyword>
<dbReference type="PRINTS" id="PR00385">
    <property type="entry name" value="P450"/>
</dbReference>
<keyword evidence="4" id="KW-0560">Oxidoreductase</keyword>
<organism evidence="7 8">
    <name type="scientific">Portunus trituberculatus</name>
    <name type="common">Swimming crab</name>
    <name type="synonym">Neptunus trituberculatus</name>
    <dbReference type="NCBI Taxonomy" id="210409"/>
    <lineage>
        <taxon>Eukaryota</taxon>
        <taxon>Metazoa</taxon>
        <taxon>Ecdysozoa</taxon>
        <taxon>Arthropoda</taxon>
        <taxon>Crustacea</taxon>
        <taxon>Multicrustacea</taxon>
        <taxon>Malacostraca</taxon>
        <taxon>Eumalacostraca</taxon>
        <taxon>Eucarida</taxon>
        <taxon>Decapoda</taxon>
        <taxon>Pleocyemata</taxon>
        <taxon>Brachyura</taxon>
        <taxon>Eubrachyura</taxon>
        <taxon>Portunoidea</taxon>
        <taxon>Portunidae</taxon>
        <taxon>Portuninae</taxon>
        <taxon>Portunus</taxon>
    </lineage>
</organism>
<dbReference type="InterPro" id="IPR001128">
    <property type="entry name" value="Cyt_P450"/>
</dbReference>
<dbReference type="OrthoDB" id="2789670at2759"/>
<comment type="caution">
    <text evidence="7">The sequence shown here is derived from an EMBL/GenBank/DDBJ whole genome shotgun (WGS) entry which is preliminary data.</text>
</comment>
<evidence type="ECO:0000256" key="1">
    <source>
        <dbReference type="ARBA" id="ARBA00010617"/>
    </source>
</evidence>
<keyword evidence="8" id="KW-1185">Reference proteome</keyword>
<evidence type="ECO:0000256" key="6">
    <source>
        <dbReference type="ARBA" id="ARBA00023033"/>
    </source>
</evidence>
<dbReference type="PANTHER" id="PTHR24302:SF15">
    <property type="entry name" value="FATTY-ACID PEROXYGENASE"/>
    <property type="match status" value="1"/>
</dbReference>